<dbReference type="Pfam" id="PF19588">
    <property type="entry name" value="SxtJ"/>
    <property type="match status" value="1"/>
</dbReference>
<keyword evidence="1" id="KW-0472">Membrane</keyword>
<feature type="transmembrane region" description="Helical" evidence="1">
    <location>
        <begin position="66"/>
        <end position="87"/>
    </location>
</feature>
<sequence>MTKKSTETILVLVIACVILNLVFQRKFLLSTAVVLGVIGIFIPFLADKIHWGWMKLGHGMGYITGRIILIIVFFFILYPLSLAARLFRKDSVKIRPGAGSYFKDRNFVYTKEGMENTW</sequence>
<dbReference type="OrthoDB" id="677995at2"/>
<dbReference type="EMBL" id="CP032157">
    <property type="protein sequence ID" value="AXY75437.1"/>
    <property type="molecule type" value="Genomic_DNA"/>
</dbReference>
<evidence type="ECO:0000313" key="2">
    <source>
        <dbReference type="EMBL" id="AXY75437.1"/>
    </source>
</evidence>
<organism evidence="2 3">
    <name type="scientific">Paraflavitalea soli</name>
    <dbReference type="NCBI Taxonomy" id="2315862"/>
    <lineage>
        <taxon>Bacteria</taxon>
        <taxon>Pseudomonadati</taxon>
        <taxon>Bacteroidota</taxon>
        <taxon>Chitinophagia</taxon>
        <taxon>Chitinophagales</taxon>
        <taxon>Chitinophagaceae</taxon>
        <taxon>Paraflavitalea</taxon>
    </lineage>
</organism>
<keyword evidence="1" id="KW-0812">Transmembrane</keyword>
<evidence type="ECO:0000256" key="1">
    <source>
        <dbReference type="SAM" id="Phobius"/>
    </source>
</evidence>
<accession>A0A3B7MNU0</accession>
<feature type="transmembrane region" description="Helical" evidence="1">
    <location>
        <begin position="28"/>
        <end position="46"/>
    </location>
</feature>
<reference evidence="2 3" key="1">
    <citation type="submission" date="2018-09" db="EMBL/GenBank/DDBJ databases">
        <title>Genome sequencing of strain 6GH32-13.</title>
        <authorList>
            <person name="Weon H.-Y."/>
            <person name="Heo J."/>
            <person name="Kwon S.-W."/>
        </authorList>
    </citation>
    <scope>NUCLEOTIDE SEQUENCE [LARGE SCALE GENOMIC DNA]</scope>
    <source>
        <strain evidence="2 3">5GH32-13</strain>
    </source>
</reference>
<keyword evidence="3" id="KW-1185">Reference proteome</keyword>
<keyword evidence="1" id="KW-1133">Transmembrane helix</keyword>
<feature type="transmembrane region" description="Helical" evidence="1">
    <location>
        <begin position="6"/>
        <end position="23"/>
    </location>
</feature>
<dbReference type="AlphaFoldDB" id="A0A3B7MNU0"/>
<dbReference type="KEGG" id="pseg:D3H65_16250"/>
<evidence type="ECO:0008006" key="4">
    <source>
        <dbReference type="Google" id="ProtNLM"/>
    </source>
</evidence>
<name>A0A3B7MNU0_9BACT</name>
<dbReference type="InterPro" id="IPR045781">
    <property type="entry name" value="SxtJ"/>
</dbReference>
<proteinExistence type="predicted"/>
<dbReference type="Proteomes" id="UP000263900">
    <property type="component" value="Chromosome"/>
</dbReference>
<dbReference type="RefSeq" id="WP_119051318.1">
    <property type="nucleotide sequence ID" value="NZ_CP032157.1"/>
</dbReference>
<evidence type="ECO:0000313" key="3">
    <source>
        <dbReference type="Proteomes" id="UP000263900"/>
    </source>
</evidence>
<protein>
    <recommendedName>
        <fullName evidence="4">SxtJ</fullName>
    </recommendedName>
</protein>
<gene>
    <name evidence="2" type="ORF">D3H65_16250</name>
</gene>